<dbReference type="Proteomes" id="UP001501057">
    <property type="component" value="Unassembled WGS sequence"/>
</dbReference>
<keyword evidence="4" id="KW-1185">Reference proteome</keyword>
<gene>
    <name evidence="3" type="ORF">GCM10009710_00380</name>
</gene>
<feature type="transmembrane region" description="Helical" evidence="2">
    <location>
        <begin position="79"/>
        <end position="102"/>
    </location>
</feature>
<evidence type="ECO:0008006" key="5">
    <source>
        <dbReference type="Google" id="ProtNLM"/>
    </source>
</evidence>
<dbReference type="RefSeq" id="WP_344196426.1">
    <property type="nucleotide sequence ID" value="NZ_BAAAME010000001.1"/>
</dbReference>
<keyword evidence="2" id="KW-0812">Transmembrane</keyword>
<feature type="transmembrane region" description="Helical" evidence="2">
    <location>
        <begin position="154"/>
        <end position="175"/>
    </location>
</feature>
<protein>
    <recommendedName>
        <fullName evidence="5">DUF998 domain-containing protein</fullName>
    </recommendedName>
</protein>
<feature type="compositionally biased region" description="Basic and acidic residues" evidence="1">
    <location>
        <begin position="221"/>
        <end position="230"/>
    </location>
</feature>
<evidence type="ECO:0000256" key="2">
    <source>
        <dbReference type="SAM" id="Phobius"/>
    </source>
</evidence>
<dbReference type="EMBL" id="BAAAME010000001">
    <property type="protein sequence ID" value="GAA1723509.1"/>
    <property type="molecule type" value="Genomic_DNA"/>
</dbReference>
<proteinExistence type="predicted"/>
<keyword evidence="2" id="KW-1133">Transmembrane helix</keyword>
<evidence type="ECO:0000313" key="3">
    <source>
        <dbReference type="EMBL" id="GAA1723509.1"/>
    </source>
</evidence>
<feature type="transmembrane region" description="Helical" evidence="2">
    <location>
        <begin position="195"/>
        <end position="213"/>
    </location>
</feature>
<feature type="transmembrane region" description="Helical" evidence="2">
    <location>
        <begin position="122"/>
        <end position="142"/>
    </location>
</feature>
<reference evidence="4" key="1">
    <citation type="journal article" date="2019" name="Int. J. Syst. Evol. Microbiol.">
        <title>The Global Catalogue of Microorganisms (GCM) 10K type strain sequencing project: providing services to taxonomists for standard genome sequencing and annotation.</title>
        <authorList>
            <consortium name="The Broad Institute Genomics Platform"/>
            <consortium name="The Broad Institute Genome Sequencing Center for Infectious Disease"/>
            <person name="Wu L."/>
            <person name="Ma J."/>
        </authorList>
    </citation>
    <scope>NUCLEOTIDE SEQUENCE [LARGE SCALE GENOMIC DNA]</scope>
    <source>
        <strain evidence="4">JCM 13518</strain>
    </source>
</reference>
<name>A0ABP4VHW2_9ACTN</name>
<organism evidence="3 4">
    <name type="scientific">Aeromicrobium alkaliterrae</name>
    <dbReference type="NCBI Taxonomy" id="302168"/>
    <lineage>
        <taxon>Bacteria</taxon>
        <taxon>Bacillati</taxon>
        <taxon>Actinomycetota</taxon>
        <taxon>Actinomycetes</taxon>
        <taxon>Propionibacteriales</taxon>
        <taxon>Nocardioidaceae</taxon>
        <taxon>Aeromicrobium</taxon>
    </lineage>
</organism>
<feature type="transmembrane region" description="Helical" evidence="2">
    <location>
        <begin position="45"/>
        <end position="67"/>
    </location>
</feature>
<sequence length="240" mass="24994">MSRSRLSPLVVAAVVVTTPYALLKLSWLAGGRVGIVQDDFGGGLAMWGLNAATLAMDLTLVALVAALSGERGRRLPAWIVLPPAWVATGLLLPVVVAVTVALPQGTLTATDADSPLRGWVFATVYSSLAAQAVVLAVAFVAHVRSRWAGHWSRLSGTAIVATWCGSSIIASWSAYALVLTVLPVDLEPGGPAATYAVGLVGGLVLAVLGMRIADHRLRSAVNHDDPRRSDPGAPRRLGTR</sequence>
<comment type="caution">
    <text evidence="3">The sequence shown here is derived from an EMBL/GenBank/DDBJ whole genome shotgun (WGS) entry which is preliminary data.</text>
</comment>
<feature type="region of interest" description="Disordered" evidence="1">
    <location>
        <begin position="221"/>
        <end position="240"/>
    </location>
</feature>
<accession>A0ABP4VHW2</accession>
<keyword evidence="2" id="KW-0472">Membrane</keyword>
<evidence type="ECO:0000256" key="1">
    <source>
        <dbReference type="SAM" id="MobiDB-lite"/>
    </source>
</evidence>
<evidence type="ECO:0000313" key="4">
    <source>
        <dbReference type="Proteomes" id="UP001501057"/>
    </source>
</evidence>